<protein>
    <recommendedName>
        <fullName evidence="2">UPF0235 protein SMD27_04705</fullName>
    </recommendedName>
</protein>
<organism evidence="3 4">
    <name type="scientific">Dongia soli</name>
    <dbReference type="NCBI Taxonomy" id="600628"/>
    <lineage>
        <taxon>Bacteria</taxon>
        <taxon>Pseudomonadati</taxon>
        <taxon>Pseudomonadota</taxon>
        <taxon>Alphaproteobacteria</taxon>
        <taxon>Rhodospirillales</taxon>
        <taxon>Dongiaceae</taxon>
        <taxon>Dongia</taxon>
    </lineage>
</organism>
<dbReference type="Proteomes" id="UP001279642">
    <property type="component" value="Unassembled WGS sequence"/>
</dbReference>
<dbReference type="HAMAP" id="MF_00634">
    <property type="entry name" value="UPF0235"/>
    <property type="match status" value="1"/>
</dbReference>
<comment type="caution">
    <text evidence="3">The sequence shown here is derived from an EMBL/GenBank/DDBJ whole genome shotgun (WGS) entry which is preliminary data.</text>
</comment>
<dbReference type="RefSeq" id="WP_320507164.1">
    <property type="nucleotide sequence ID" value="NZ_JAXCLW010000001.1"/>
</dbReference>
<accession>A0ABU5E740</accession>
<dbReference type="SUPFAM" id="SSF69786">
    <property type="entry name" value="YggU-like"/>
    <property type="match status" value="1"/>
</dbReference>
<gene>
    <name evidence="3" type="ORF">SMD27_04705</name>
</gene>
<evidence type="ECO:0000256" key="1">
    <source>
        <dbReference type="ARBA" id="ARBA00010364"/>
    </source>
</evidence>
<dbReference type="Pfam" id="PF02594">
    <property type="entry name" value="DUF167"/>
    <property type="match status" value="1"/>
</dbReference>
<name>A0ABU5E740_9PROT</name>
<dbReference type="PANTHER" id="PTHR13420:SF7">
    <property type="entry name" value="UPF0235 PROTEIN C15ORF40"/>
    <property type="match status" value="1"/>
</dbReference>
<dbReference type="InterPro" id="IPR036591">
    <property type="entry name" value="YggU-like_sf"/>
</dbReference>
<dbReference type="Gene3D" id="3.30.1200.10">
    <property type="entry name" value="YggU-like"/>
    <property type="match status" value="1"/>
</dbReference>
<comment type="similarity">
    <text evidence="1 2">Belongs to the UPF0235 family.</text>
</comment>
<dbReference type="PANTHER" id="PTHR13420">
    <property type="entry name" value="UPF0235 PROTEIN C15ORF40"/>
    <property type="match status" value="1"/>
</dbReference>
<evidence type="ECO:0000313" key="3">
    <source>
        <dbReference type="EMBL" id="MDY0882132.1"/>
    </source>
</evidence>
<dbReference type="NCBIfam" id="TIGR00251">
    <property type="entry name" value="DUF167 family protein"/>
    <property type="match status" value="1"/>
</dbReference>
<keyword evidence="4" id="KW-1185">Reference proteome</keyword>
<reference evidence="3 4" key="1">
    <citation type="journal article" date="2016" name="Antonie Van Leeuwenhoek">
        <title>Dongia soli sp. nov., isolated from soil from Dokdo, Korea.</title>
        <authorList>
            <person name="Kim D.U."/>
            <person name="Lee H."/>
            <person name="Kim H."/>
            <person name="Kim S.G."/>
            <person name="Ka J.O."/>
        </authorList>
    </citation>
    <scope>NUCLEOTIDE SEQUENCE [LARGE SCALE GENOMIC DNA]</scope>
    <source>
        <strain evidence="3 4">D78</strain>
    </source>
</reference>
<sequence>MTGLIQLVPDGIRLRLKVTPKARRTAIGEIMADADGAPVLKIAVTAAPEDGKANAAVIALLAKEWGVAKTAISVVTGATDRHKLVEIRGQSEELAARIAGWLDHHH</sequence>
<evidence type="ECO:0000256" key="2">
    <source>
        <dbReference type="HAMAP-Rule" id="MF_00634"/>
    </source>
</evidence>
<dbReference type="InterPro" id="IPR003746">
    <property type="entry name" value="DUF167"/>
</dbReference>
<proteinExistence type="inferred from homology"/>
<dbReference type="SMART" id="SM01152">
    <property type="entry name" value="DUF167"/>
    <property type="match status" value="1"/>
</dbReference>
<dbReference type="EMBL" id="JAXCLW010000001">
    <property type="protein sequence ID" value="MDY0882132.1"/>
    <property type="molecule type" value="Genomic_DNA"/>
</dbReference>
<evidence type="ECO:0000313" key="4">
    <source>
        <dbReference type="Proteomes" id="UP001279642"/>
    </source>
</evidence>